<dbReference type="AlphaFoldDB" id="A0A1D7Y2Q1"/>
<sequence length="59" mass="5847">MLSVRRVVTVAAVSALLSLGGIVPAIAAQAPGPDDITDGLLEQPVSTLVGSPLGLRLGI</sequence>
<keyword evidence="1" id="KW-0732">Signal</keyword>
<gene>
    <name evidence="2" type="ORF">BFF78_01120</name>
</gene>
<accession>A0A1D7Y2Q1</accession>
<keyword evidence="3" id="KW-1185">Reference proteome</keyword>
<dbReference type="EMBL" id="CP017248">
    <property type="protein sequence ID" value="AOR29867.1"/>
    <property type="molecule type" value="Genomic_DNA"/>
</dbReference>
<organism evidence="2 3">
    <name type="scientific">Streptomyces fodineus</name>
    <dbReference type="NCBI Taxonomy" id="1904616"/>
    <lineage>
        <taxon>Bacteria</taxon>
        <taxon>Bacillati</taxon>
        <taxon>Actinomycetota</taxon>
        <taxon>Actinomycetes</taxon>
        <taxon>Kitasatosporales</taxon>
        <taxon>Streptomycetaceae</taxon>
        <taxon>Streptomyces</taxon>
    </lineage>
</organism>
<name>A0A1D7Y2Q1_9ACTN</name>
<reference evidence="3" key="1">
    <citation type="submission" date="2016-09" db="EMBL/GenBank/DDBJ databases">
        <title>Streptomyces puniciscabiei strain:TW1S1 Genome sequencing and assembly.</title>
        <authorList>
            <person name="Kim M.-K."/>
            <person name="Kim S.B."/>
        </authorList>
    </citation>
    <scope>NUCLEOTIDE SEQUENCE [LARGE SCALE GENOMIC DNA]</scope>
    <source>
        <strain evidence="3">TW1S1</strain>
    </source>
</reference>
<feature type="signal peptide" evidence="1">
    <location>
        <begin position="1"/>
        <end position="27"/>
    </location>
</feature>
<evidence type="ECO:0008006" key="4">
    <source>
        <dbReference type="Google" id="ProtNLM"/>
    </source>
</evidence>
<dbReference type="KEGG" id="spun:BFF78_01120"/>
<protein>
    <recommendedName>
        <fullName evidence="4">Secreted protein</fullName>
    </recommendedName>
</protein>
<proteinExistence type="predicted"/>
<dbReference type="Proteomes" id="UP000094960">
    <property type="component" value="Chromosome"/>
</dbReference>
<evidence type="ECO:0000313" key="3">
    <source>
        <dbReference type="Proteomes" id="UP000094960"/>
    </source>
</evidence>
<evidence type="ECO:0000256" key="1">
    <source>
        <dbReference type="SAM" id="SignalP"/>
    </source>
</evidence>
<feature type="chain" id="PRO_5009102566" description="Secreted protein" evidence="1">
    <location>
        <begin position="28"/>
        <end position="59"/>
    </location>
</feature>
<evidence type="ECO:0000313" key="2">
    <source>
        <dbReference type="EMBL" id="AOR29867.1"/>
    </source>
</evidence>